<keyword evidence="8" id="KW-1185">Reference proteome</keyword>
<dbReference type="Gene3D" id="1.10.10.10">
    <property type="entry name" value="Winged helix-like DNA-binding domain superfamily/Winged helix DNA-binding domain"/>
    <property type="match status" value="1"/>
</dbReference>
<dbReference type="Gene3D" id="2.40.30.10">
    <property type="entry name" value="Translation factors"/>
    <property type="match status" value="1"/>
</dbReference>
<evidence type="ECO:0000256" key="5">
    <source>
        <dbReference type="ARBA" id="ARBA00023134"/>
    </source>
</evidence>
<comment type="caution">
    <text evidence="7">The sequence shown here is derived from an EMBL/GenBank/DDBJ whole genome shotgun (WGS) entry which is preliminary data.</text>
</comment>
<dbReference type="InterPro" id="IPR004535">
    <property type="entry name" value="Transl_elong_SelB"/>
</dbReference>
<protein>
    <submittedName>
        <fullName evidence="7">Selenocysteine-specific translation elongation factor</fullName>
    </submittedName>
</protein>
<evidence type="ECO:0000256" key="4">
    <source>
        <dbReference type="ARBA" id="ARBA00022917"/>
    </source>
</evidence>
<dbReference type="SUPFAM" id="SSF52540">
    <property type="entry name" value="P-loop containing nucleoside triphosphate hydrolases"/>
    <property type="match status" value="1"/>
</dbReference>
<gene>
    <name evidence="7" type="primary">selB</name>
    <name evidence="7" type="ORF">Q2362_03365</name>
</gene>
<dbReference type="InterPro" id="IPR050055">
    <property type="entry name" value="EF-Tu_GTPase"/>
</dbReference>
<dbReference type="Pfam" id="PF00009">
    <property type="entry name" value="GTP_EFTU"/>
    <property type="match status" value="1"/>
</dbReference>
<dbReference type="PROSITE" id="PS51722">
    <property type="entry name" value="G_TR_2"/>
    <property type="match status" value="1"/>
</dbReference>
<keyword evidence="5" id="KW-0342">GTP-binding</keyword>
<dbReference type="NCBIfam" id="TIGR00475">
    <property type="entry name" value="selB"/>
    <property type="match status" value="1"/>
</dbReference>
<keyword evidence="7" id="KW-0251">Elongation factor</keyword>
<dbReference type="InterPro" id="IPR036388">
    <property type="entry name" value="WH-like_DNA-bd_sf"/>
</dbReference>
<dbReference type="InterPro" id="IPR009000">
    <property type="entry name" value="Transl_B-barrel_sf"/>
</dbReference>
<dbReference type="SUPFAM" id="SSF50447">
    <property type="entry name" value="Translation proteins"/>
    <property type="match status" value="1"/>
</dbReference>
<dbReference type="SUPFAM" id="SSF46785">
    <property type="entry name" value="Winged helix' DNA-binding domain"/>
    <property type="match status" value="1"/>
</dbReference>
<dbReference type="InterPro" id="IPR027417">
    <property type="entry name" value="P-loop_NTPase"/>
</dbReference>
<dbReference type="EMBL" id="JAULJQ010000003">
    <property type="protein sequence ID" value="MDO2409138.1"/>
    <property type="molecule type" value="Genomic_DNA"/>
</dbReference>
<sequence>MSSILLASAGHIDHGKTALIKALNGFEGDSTDEEKRRGITIDLSFSHLEKNGANIAFIDVPGHENLLKTMISGAFGAQGALLVVSSTEGLKAQSLEHIKILEFLGIKKIILCITKCDIASKEQISHSKSASLAELGKYDFDVLKSFELSIFDSSSIEELRQFLLALRIENAQNSCLPRYYIDRLFNIKGAGLVATGTLLGSSIELGGKLYDYDAGVEFGIRSMQVHDKPVSVANNAQRVAINISSPLAHKIKKGDFISKKGNFRGFKELDCVFFGSITHGAEVSLCIGTKSINAKASVLSNKKEGEKNESYFIALKLDKEVFASFDERFVLLGGGALLGGGRVLNPISEPLKKRAKIELLTMLLEHDFLGAFELLKNTHEKGFGLLCAAQRFGILPSSALKIAKELKNAIIDEDELNVYDTSAKENLKDFIRFIISKNELAMFSASSVALKLPWASKMLAGMAIDEMKSELDFENGLYFKKGADFSKLKESLEEGILREIERGELAPLAPYNIYDIFECDRKAGDDALKRLTARGVVVRLEHNLFISAKNLDLAKKRLLELIARDGYADVSNAKDFLNLSRKYTIAYLEALDNDERIEKIENKRVLKS</sequence>
<dbReference type="Gene3D" id="3.40.50.300">
    <property type="entry name" value="P-loop containing nucleotide triphosphate hydrolases"/>
    <property type="match status" value="1"/>
</dbReference>
<evidence type="ECO:0000256" key="1">
    <source>
        <dbReference type="ARBA" id="ARBA00004496"/>
    </source>
</evidence>
<keyword evidence="4" id="KW-0648">Protein biosynthesis</keyword>
<dbReference type="InterPro" id="IPR031157">
    <property type="entry name" value="G_TR_CS"/>
</dbReference>
<name>A0ABT8T8T1_9BACT</name>
<evidence type="ECO:0000313" key="8">
    <source>
        <dbReference type="Proteomes" id="UP001171111"/>
    </source>
</evidence>
<dbReference type="InterPro" id="IPR036390">
    <property type="entry name" value="WH_DNA-bd_sf"/>
</dbReference>
<evidence type="ECO:0000259" key="6">
    <source>
        <dbReference type="PROSITE" id="PS51722"/>
    </source>
</evidence>
<dbReference type="PANTHER" id="PTHR43721:SF11">
    <property type="entry name" value="SELENOCYSTEINE-SPECIFIC ELONGATION FACTOR"/>
    <property type="match status" value="1"/>
</dbReference>
<dbReference type="SUPFAM" id="SSF50465">
    <property type="entry name" value="EF-Tu/eEF-1alpha/eIF2-gamma C-terminal domain"/>
    <property type="match status" value="1"/>
</dbReference>
<dbReference type="PROSITE" id="PS00301">
    <property type="entry name" value="G_TR_1"/>
    <property type="match status" value="1"/>
</dbReference>
<dbReference type="InterPro" id="IPR000795">
    <property type="entry name" value="T_Tr_GTP-bd_dom"/>
</dbReference>
<proteinExistence type="predicted"/>
<dbReference type="PANTHER" id="PTHR43721">
    <property type="entry name" value="ELONGATION FACTOR TU-RELATED"/>
    <property type="match status" value="1"/>
</dbReference>
<dbReference type="Proteomes" id="UP001171111">
    <property type="component" value="Unassembled WGS sequence"/>
</dbReference>
<keyword evidence="3" id="KW-0547">Nucleotide-binding</keyword>
<dbReference type="GO" id="GO:0003746">
    <property type="term" value="F:translation elongation factor activity"/>
    <property type="evidence" value="ECO:0007669"/>
    <property type="project" value="UniProtKB-KW"/>
</dbReference>
<evidence type="ECO:0000313" key="7">
    <source>
        <dbReference type="EMBL" id="MDO2409138.1"/>
    </source>
</evidence>
<dbReference type="RefSeq" id="WP_302243968.1">
    <property type="nucleotide sequence ID" value="NZ_JAULJQ010000003.1"/>
</dbReference>
<feature type="domain" description="Tr-type G" evidence="6">
    <location>
        <begin position="1"/>
        <end position="171"/>
    </location>
</feature>
<dbReference type="CDD" id="cd04171">
    <property type="entry name" value="SelB"/>
    <property type="match status" value="1"/>
</dbReference>
<dbReference type="InterPro" id="IPR009001">
    <property type="entry name" value="Transl_elong_EF1A/Init_IF2_C"/>
</dbReference>
<accession>A0ABT8T8T1</accession>
<keyword evidence="2" id="KW-0963">Cytoplasm</keyword>
<evidence type="ECO:0000256" key="2">
    <source>
        <dbReference type="ARBA" id="ARBA00022490"/>
    </source>
</evidence>
<dbReference type="Pfam" id="PF09107">
    <property type="entry name" value="WHD_3rd_SelB"/>
    <property type="match status" value="1"/>
</dbReference>
<reference evidence="7 8" key="1">
    <citation type="submission" date="2023-06" db="EMBL/GenBank/DDBJ databases">
        <title>Campylobacter magnum sp. nov., isolated from cecal contents of domestic pigs (Sus scrofa domesticus).</title>
        <authorList>
            <person name="Papic B."/>
            <person name="Gruntar I."/>
        </authorList>
    </citation>
    <scope>NUCLEOTIDE SEQUENCE [LARGE SCALE GENOMIC DNA]</scope>
    <source>
        <strain evidence="8">34484-21</strain>
    </source>
</reference>
<dbReference type="InterPro" id="IPR015191">
    <property type="entry name" value="SelB_WHD4"/>
</dbReference>
<organism evidence="7 8">
    <name type="scientific">Campylobacter magnus</name>
    <dbReference type="NCBI Taxonomy" id="3026462"/>
    <lineage>
        <taxon>Bacteria</taxon>
        <taxon>Pseudomonadati</taxon>
        <taxon>Campylobacterota</taxon>
        <taxon>Epsilonproteobacteria</taxon>
        <taxon>Campylobacterales</taxon>
        <taxon>Campylobacteraceae</taxon>
        <taxon>Campylobacter</taxon>
    </lineage>
</organism>
<comment type="subcellular location">
    <subcellularLocation>
        <location evidence="1">Cytoplasm</location>
    </subcellularLocation>
</comment>
<evidence type="ECO:0000256" key="3">
    <source>
        <dbReference type="ARBA" id="ARBA00022741"/>
    </source>
</evidence>